<name>A0A1C6K8U0_9FIRM</name>
<proteinExistence type="predicted"/>
<sequence length="92" mass="10541">MEGILARIDGRLAGLKQLLSQRQQTAPSSAQLARQQLQDDIAETNLRLCQAHDRFDYSSEGELVTSAVYEIKALEHRLDFLYQKARQLPRQE</sequence>
<organism evidence="1">
    <name type="scientific">uncultured Anaerotruncus sp</name>
    <dbReference type="NCBI Taxonomy" id="905011"/>
    <lineage>
        <taxon>Bacteria</taxon>
        <taxon>Bacillati</taxon>
        <taxon>Bacillota</taxon>
        <taxon>Clostridia</taxon>
        <taxon>Eubacteriales</taxon>
        <taxon>Oscillospiraceae</taxon>
        <taxon>Anaerotruncus</taxon>
        <taxon>environmental samples</taxon>
    </lineage>
</organism>
<dbReference type="EMBL" id="FMHG01000004">
    <property type="protein sequence ID" value="SCJ90764.1"/>
    <property type="molecule type" value="Genomic_DNA"/>
</dbReference>
<gene>
    <name evidence="1" type="ORF">SAMEA3545359_02762</name>
</gene>
<reference evidence="1" key="1">
    <citation type="submission" date="2015-09" db="EMBL/GenBank/DDBJ databases">
        <authorList>
            <consortium name="Pathogen Informatics"/>
        </authorList>
    </citation>
    <scope>NUCLEOTIDE SEQUENCE</scope>
    <source>
        <strain evidence="1">2789STDY5834896</strain>
    </source>
</reference>
<accession>A0A1C6K8U0</accession>
<dbReference type="AlphaFoldDB" id="A0A1C6K8U0"/>
<evidence type="ECO:0000313" key="1">
    <source>
        <dbReference type="EMBL" id="SCJ90764.1"/>
    </source>
</evidence>
<protein>
    <submittedName>
        <fullName evidence="1">Uncharacterized protein</fullName>
    </submittedName>
</protein>